<name>A0A8J7FED9_9GAMM</name>
<dbReference type="RefSeq" id="WP_193955222.1">
    <property type="nucleotide sequence ID" value="NZ_JADEYS010000029.1"/>
</dbReference>
<evidence type="ECO:0000313" key="7">
    <source>
        <dbReference type="EMBL" id="MBE9399527.1"/>
    </source>
</evidence>
<dbReference type="Proteomes" id="UP000640333">
    <property type="component" value="Unassembled WGS sequence"/>
</dbReference>
<proteinExistence type="predicted"/>
<keyword evidence="2 5" id="KW-0812">Transmembrane</keyword>
<dbReference type="EMBL" id="JADEYS010000029">
    <property type="protein sequence ID" value="MBE9399527.1"/>
    <property type="molecule type" value="Genomic_DNA"/>
</dbReference>
<feature type="domain" description="ABC transmembrane type-1" evidence="6">
    <location>
        <begin position="24"/>
        <end position="272"/>
    </location>
</feature>
<evidence type="ECO:0000313" key="8">
    <source>
        <dbReference type="Proteomes" id="UP000640333"/>
    </source>
</evidence>
<sequence length="288" mass="32487">MNNRKVDLRTLIRRNRRRVSATWCLVLVENFLLASIPLFIGFTIDGLQEGNIDDLISLFVVLMLLTLISVARRVYDTRVYGAMKVVLGLEVDSLNHALPLSVRSARLDMSRELVDFLEHQVPQLITSMTQIIVSLVVLTSFGGDLALSALGVTVVMLLLYSCFHRTFYRLNQALNAQVERQVSLLERSSRFYLSLPKHLSLLRRWEVKQSDTEAVLYGLIFAAISVFIVGNLWLAARLDGLTVGTIFSIVTYSWEYIGAALILPEALQGFTRLNEITARINNSQNVLQ</sequence>
<protein>
    <recommendedName>
        <fullName evidence="6">ABC transmembrane type-1 domain-containing protein</fullName>
    </recommendedName>
</protein>
<comment type="caution">
    <text evidence="7">The sequence shown here is derived from an EMBL/GenBank/DDBJ whole genome shotgun (WGS) entry which is preliminary data.</text>
</comment>
<feature type="transmembrane region" description="Helical" evidence="5">
    <location>
        <begin position="241"/>
        <end position="263"/>
    </location>
</feature>
<evidence type="ECO:0000259" key="6">
    <source>
        <dbReference type="PROSITE" id="PS50929"/>
    </source>
</evidence>
<dbReference type="GO" id="GO:0140359">
    <property type="term" value="F:ABC-type transporter activity"/>
    <property type="evidence" value="ECO:0007669"/>
    <property type="project" value="InterPro"/>
</dbReference>
<dbReference type="SUPFAM" id="SSF90123">
    <property type="entry name" value="ABC transporter transmembrane region"/>
    <property type="match status" value="1"/>
</dbReference>
<dbReference type="InterPro" id="IPR011527">
    <property type="entry name" value="ABC1_TM_dom"/>
</dbReference>
<dbReference type="InterPro" id="IPR036640">
    <property type="entry name" value="ABC1_TM_sf"/>
</dbReference>
<evidence type="ECO:0000256" key="3">
    <source>
        <dbReference type="ARBA" id="ARBA00022989"/>
    </source>
</evidence>
<keyword evidence="8" id="KW-1185">Reference proteome</keyword>
<dbReference type="GO" id="GO:0005886">
    <property type="term" value="C:plasma membrane"/>
    <property type="evidence" value="ECO:0007669"/>
    <property type="project" value="UniProtKB-SubCell"/>
</dbReference>
<dbReference type="Gene3D" id="1.20.1560.10">
    <property type="entry name" value="ABC transporter type 1, transmembrane domain"/>
    <property type="match status" value="1"/>
</dbReference>
<evidence type="ECO:0000256" key="1">
    <source>
        <dbReference type="ARBA" id="ARBA00004651"/>
    </source>
</evidence>
<feature type="transmembrane region" description="Helical" evidence="5">
    <location>
        <begin position="21"/>
        <end position="44"/>
    </location>
</feature>
<feature type="transmembrane region" description="Helical" evidence="5">
    <location>
        <begin position="121"/>
        <end position="139"/>
    </location>
</feature>
<gene>
    <name evidence="7" type="ORF">IOQ59_19875</name>
</gene>
<reference evidence="7" key="1">
    <citation type="submission" date="2020-10" db="EMBL/GenBank/DDBJ databases">
        <title>Bacterium isolated from coastal waters sediment.</title>
        <authorList>
            <person name="Chen R.-J."/>
            <person name="Lu D.-C."/>
            <person name="Zhu K.-L."/>
            <person name="Du Z.-J."/>
        </authorList>
    </citation>
    <scope>NUCLEOTIDE SEQUENCE</scope>
    <source>
        <strain evidence="7">N1Y112</strain>
    </source>
</reference>
<evidence type="ECO:0000256" key="2">
    <source>
        <dbReference type="ARBA" id="ARBA00022692"/>
    </source>
</evidence>
<keyword evidence="3 5" id="KW-1133">Transmembrane helix</keyword>
<feature type="transmembrane region" description="Helical" evidence="5">
    <location>
        <begin position="214"/>
        <end position="235"/>
    </location>
</feature>
<dbReference type="GO" id="GO:0005524">
    <property type="term" value="F:ATP binding"/>
    <property type="evidence" value="ECO:0007669"/>
    <property type="project" value="InterPro"/>
</dbReference>
<accession>A0A8J7FED9</accession>
<keyword evidence="4 5" id="KW-0472">Membrane</keyword>
<evidence type="ECO:0000256" key="5">
    <source>
        <dbReference type="SAM" id="Phobius"/>
    </source>
</evidence>
<evidence type="ECO:0000256" key="4">
    <source>
        <dbReference type="ARBA" id="ARBA00023136"/>
    </source>
</evidence>
<dbReference type="Pfam" id="PF13748">
    <property type="entry name" value="ABC_membrane_3"/>
    <property type="match status" value="1"/>
</dbReference>
<dbReference type="AlphaFoldDB" id="A0A8J7FED9"/>
<dbReference type="PROSITE" id="PS50929">
    <property type="entry name" value="ABC_TM1F"/>
    <property type="match status" value="1"/>
</dbReference>
<comment type="subcellular location">
    <subcellularLocation>
        <location evidence="1">Cell membrane</location>
        <topology evidence="1">Multi-pass membrane protein</topology>
    </subcellularLocation>
</comment>
<feature type="transmembrane region" description="Helical" evidence="5">
    <location>
        <begin position="56"/>
        <end position="75"/>
    </location>
</feature>
<feature type="transmembrane region" description="Helical" evidence="5">
    <location>
        <begin position="145"/>
        <end position="163"/>
    </location>
</feature>
<organism evidence="7 8">
    <name type="scientific">Pontibacterium sinense</name>
    <dbReference type="NCBI Taxonomy" id="2781979"/>
    <lineage>
        <taxon>Bacteria</taxon>
        <taxon>Pseudomonadati</taxon>
        <taxon>Pseudomonadota</taxon>
        <taxon>Gammaproteobacteria</taxon>
        <taxon>Oceanospirillales</taxon>
        <taxon>Oceanospirillaceae</taxon>
        <taxon>Pontibacterium</taxon>
    </lineage>
</organism>